<keyword evidence="2" id="KW-0012">Acyltransferase</keyword>
<evidence type="ECO:0000259" key="3">
    <source>
        <dbReference type="PROSITE" id="PS51186"/>
    </source>
</evidence>
<dbReference type="Proteomes" id="UP000002215">
    <property type="component" value="Chromosome"/>
</dbReference>
<dbReference type="Gene3D" id="3.40.630.30">
    <property type="match status" value="1"/>
</dbReference>
<dbReference type="PANTHER" id="PTHR43877">
    <property type="entry name" value="AMINOALKYLPHOSPHONATE N-ACETYLTRANSFERASE-RELATED-RELATED"/>
    <property type="match status" value="1"/>
</dbReference>
<evidence type="ECO:0000313" key="5">
    <source>
        <dbReference type="Proteomes" id="UP000002215"/>
    </source>
</evidence>
<dbReference type="OrthoDB" id="9800604at2"/>
<name>A0A979G2J1_CHIPD</name>
<sequence>MYTMYRIEIATITDIPIIQQLRDEIWRPTYKDLLSPEQIEYMLEMMYSTAALSSQMTEKAHRFLLLYDDQRPIGFASYSNTDEAGVFKLQKIYLHSDYQGKGVGKLLLDNVVERVLAENGKILELDVKKDNKARFFYEKQGFSIFKEKDTDIGNGYWMLDYVMRRPL</sequence>
<dbReference type="GO" id="GO:0016747">
    <property type="term" value="F:acyltransferase activity, transferring groups other than amino-acyl groups"/>
    <property type="evidence" value="ECO:0007669"/>
    <property type="project" value="InterPro"/>
</dbReference>
<feature type="domain" description="N-acetyltransferase" evidence="3">
    <location>
        <begin position="5"/>
        <end position="167"/>
    </location>
</feature>
<accession>A0A979G2J1</accession>
<evidence type="ECO:0000256" key="1">
    <source>
        <dbReference type="ARBA" id="ARBA00022679"/>
    </source>
</evidence>
<proteinExistence type="predicted"/>
<dbReference type="Pfam" id="PF13673">
    <property type="entry name" value="Acetyltransf_10"/>
    <property type="match status" value="1"/>
</dbReference>
<reference evidence="5" key="1">
    <citation type="submission" date="2009-08" db="EMBL/GenBank/DDBJ databases">
        <title>The complete genome of Chitinophaga pinensis DSM 2588.</title>
        <authorList>
            <consortium name="US DOE Joint Genome Institute (JGI-PGF)"/>
            <person name="Lucas S."/>
            <person name="Copeland A."/>
            <person name="Lapidus A."/>
            <person name="Glavina del Rio T."/>
            <person name="Dalin E."/>
            <person name="Tice H."/>
            <person name="Bruce D."/>
            <person name="Goodwin L."/>
            <person name="Pitluck S."/>
            <person name="Kyrpides N."/>
            <person name="Mavromatis K."/>
            <person name="Ivanova N."/>
            <person name="Mikhailova N."/>
            <person name="Sims D."/>
            <person name="Meinche L."/>
            <person name="Brettin T."/>
            <person name="Detter J.C."/>
            <person name="Han C."/>
            <person name="Larimer F."/>
            <person name="Land M."/>
            <person name="Hauser L."/>
            <person name="Markowitz V."/>
            <person name="Cheng J.-F."/>
            <person name="Hugenholtz P."/>
            <person name="Woyke T."/>
            <person name="Wu D."/>
            <person name="Spring S."/>
            <person name="Klenk H.-P."/>
            <person name="Eisen J.A."/>
        </authorList>
    </citation>
    <scope>NUCLEOTIDE SEQUENCE [LARGE SCALE GENOMIC DNA]</scope>
    <source>
        <strain evidence="5">ATCC 43595 / DSM 2588 / LMG 13176 / NBRC 15968 / NCIMB 11800 / UQM 2034</strain>
    </source>
</reference>
<dbReference type="KEGG" id="cpi:Cpin_2042"/>
<dbReference type="InterPro" id="IPR016181">
    <property type="entry name" value="Acyl_CoA_acyltransferase"/>
</dbReference>
<dbReference type="PANTHER" id="PTHR43877:SF1">
    <property type="entry name" value="ACETYLTRANSFERASE"/>
    <property type="match status" value="1"/>
</dbReference>
<keyword evidence="1" id="KW-0808">Transferase</keyword>
<gene>
    <name evidence="4" type="ordered locus">Cpin_2042</name>
</gene>
<dbReference type="SUPFAM" id="SSF55729">
    <property type="entry name" value="Acyl-CoA N-acyltransferases (Nat)"/>
    <property type="match status" value="1"/>
</dbReference>
<dbReference type="InterPro" id="IPR000182">
    <property type="entry name" value="GNAT_dom"/>
</dbReference>
<dbReference type="AlphaFoldDB" id="A0A979G2J1"/>
<dbReference type="CDD" id="cd04301">
    <property type="entry name" value="NAT_SF"/>
    <property type="match status" value="1"/>
</dbReference>
<evidence type="ECO:0000313" key="4">
    <source>
        <dbReference type="EMBL" id="ACU59537.1"/>
    </source>
</evidence>
<organism evidence="4 5">
    <name type="scientific">Chitinophaga pinensis (strain ATCC 43595 / DSM 2588 / LMG 13176 / NBRC 15968 / NCIMB 11800 / UQM 2034)</name>
    <dbReference type="NCBI Taxonomy" id="485918"/>
    <lineage>
        <taxon>Bacteria</taxon>
        <taxon>Pseudomonadati</taxon>
        <taxon>Bacteroidota</taxon>
        <taxon>Chitinophagia</taxon>
        <taxon>Chitinophagales</taxon>
        <taxon>Chitinophagaceae</taxon>
        <taxon>Chitinophaga</taxon>
    </lineage>
</organism>
<dbReference type="InterPro" id="IPR050832">
    <property type="entry name" value="Bact_Acetyltransf"/>
</dbReference>
<dbReference type="PROSITE" id="PS51186">
    <property type="entry name" value="GNAT"/>
    <property type="match status" value="1"/>
</dbReference>
<reference evidence="4 5" key="2">
    <citation type="journal article" date="2010" name="Stand. Genomic Sci.">
        <title>Complete genome sequence of Chitinophaga pinensis type strain (UQM 2034).</title>
        <authorList>
            <person name="Glavina Del Rio T."/>
            <person name="Abt B."/>
            <person name="Spring S."/>
            <person name="Lapidus A."/>
            <person name="Nolan M."/>
            <person name="Tice H."/>
            <person name="Copeland A."/>
            <person name="Cheng J.F."/>
            <person name="Chen F."/>
            <person name="Bruce D."/>
            <person name="Goodwin L."/>
            <person name="Pitluck S."/>
            <person name="Ivanova N."/>
            <person name="Mavromatis K."/>
            <person name="Mikhailova N."/>
            <person name="Pati A."/>
            <person name="Chen A."/>
            <person name="Palaniappan K."/>
            <person name="Land M."/>
            <person name="Hauser L."/>
            <person name="Chang Y.J."/>
            <person name="Jeffries C.D."/>
            <person name="Chain P."/>
            <person name="Saunders E."/>
            <person name="Detter J.C."/>
            <person name="Brettin T."/>
            <person name="Rohde M."/>
            <person name="Goker M."/>
            <person name="Bristow J."/>
            <person name="Eisen J.A."/>
            <person name="Markowitz V."/>
            <person name="Hugenholtz P."/>
            <person name="Kyrpides N.C."/>
            <person name="Klenk H.P."/>
            <person name="Lucas S."/>
        </authorList>
    </citation>
    <scope>NUCLEOTIDE SEQUENCE [LARGE SCALE GENOMIC DNA]</scope>
    <source>
        <strain evidence="5">ATCC 43595 / DSM 2588 / LMG 13176 / NBRC 15968 / NCIMB 11800 / UQM 2034</strain>
    </source>
</reference>
<protein>
    <submittedName>
        <fullName evidence="4">GCN5-related N-acetyltransferase</fullName>
    </submittedName>
</protein>
<evidence type="ECO:0000256" key="2">
    <source>
        <dbReference type="ARBA" id="ARBA00023315"/>
    </source>
</evidence>
<dbReference type="EMBL" id="CP001699">
    <property type="protein sequence ID" value="ACU59537.1"/>
    <property type="molecule type" value="Genomic_DNA"/>
</dbReference>